<name>A0A347ULL0_9RHOB</name>
<evidence type="ECO:0000256" key="12">
    <source>
        <dbReference type="ARBA" id="ARBA00047398"/>
    </source>
</evidence>
<dbReference type="EC" id="6.1.1.16" evidence="13"/>
<dbReference type="HAMAP" id="MF_00041">
    <property type="entry name" value="Cys_tRNA_synth"/>
    <property type="match status" value="1"/>
</dbReference>
<dbReference type="NCBIfam" id="TIGR00435">
    <property type="entry name" value="cysS"/>
    <property type="match status" value="1"/>
</dbReference>
<evidence type="ECO:0000256" key="5">
    <source>
        <dbReference type="ARBA" id="ARBA00022598"/>
    </source>
</evidence>
<feature type="binding site" evidence="13">
    <location>
        <position position="273"/>
    </location>
    <ligand>
        <name>ATP</name>
        <dbReference type="ChEBI" id="CHEBI:30616"/>
    </ligand>
</feature>
<evidence type="ECO:0000259" key="14">
    <source>
        <dbReference type="SMART" id="SM00840"/>
    </source>
</evidence>
<feature type="binding site" evidence="13">
    <location>
        <position position="30"/>
    </location>
    <ligand>
        <name>Zn(2+)</name>
        <dbReference type="ChEBI" id="CHEBI:29105"/>
    </ligand>
</feature>
<keyword evidence="11 13" id="KW-0030">Aminoacyl-tRNA synthetase</keyword>
<comment type="subcellular location">
    <subcellularLocation>
        <location evidence="1 13">Cytoplasm</location>
    </subcellularLocation>
</comment>
<dbReference type="RefSeq" id="WP_118944389.1">
    <property type="nucleotide sequence ID" value="NZ_CP032125.1"/>
</dbReference>
<dbReference type="GO" id="GO:0008270">
    <property type="term" value="F:zinc ion binding"/>
    <property type="evidence" value="ECO:0007669"/>
    <property type="project" value="UniProtKB-UniRule"/>
</dbReference>
<dbReference type="SUPFAM" id="SSF47323">
    <property type="entry name" value="Anticodon-binding domain of a subclass of class I aminoacyl-tRNA synthetases"/>
    <property type="match status" value="1"/>
</dbReference>
<protein>
    <recommendedName>
        <fullName evidence="13">Cysteine--tRNA ligase</fullName>
        <ecNumber evidence="13">6.1.1.16</ecNumber>
    </recommendedName>
    <alternativeName>
        <fullName evidence="13">Cysteinyl-tRNA synthetase</fullName>
        <shortName evidence="13">CysRS</shortName>
    </alternativeName>
</protein>
<dbReference type="Gene3D" id="1.20.120.1910">
    <property type="entry name" value="Cysteine-tRNA ligase, C-terminal anti-codon recognition domain"/>
    <property type="match status" value="1"/>
</dbReference>
<dbReference type="InterPro" id="IPR015803">
    <property type="entry name" value="Cys-tRNA-ligase"/>
</dbReference>
<dbReference type="Gene3D" id="3.40.50.620">
    <property type="entry name" value="HUPs"/>
    <property type="match status" value="1"/>
</dbReference>
<evidence type="ECO:0000256" key="10">
    <source>
        <dbReference type="ARBA" id="ARBA00022917"/>
    </source>
</evidence>
<dbReference type="Pfam" id="PF01406">
    <property type="entry name" value="tRNA-synt_1e"/>
    <property type="match status" value="1"/>
</dbReference>
<dbReference type="AlphaFoldDB" id="A0A347ULL0"/>
<feature type="binding site" evidence="13">
    <location>
        <position position="212"/>
    </location>
    <ligand>
        <name>Zn(2+)</name>
        <dbReference type="ChEBI" id="CHEBI:29105"/>
    </ligand>
</feature>
<evidence type="ECO:0000256" key="11">
    <source>
        <dbReference type="ARBA" id="ARBA00023146"/>
    </source>
</evidence>
<dbReference type="KEGG" id="pamo:BAR1_07310"/>
<comment type="subunit">
    <text evidence="3 13">Monomer.</text>
</comment>
<reference evidence="15 16" key="1">
    <citation type="submission" date="2018-09" db="EMBL/GenBank/DDBJ databases">
        <title>Profundibacter amoris BAR1 gen. nov., sp. nov., a new member of the Roseobacter clade isolated at Lokis Castle Vent Field on the Arctic Mid-Oceanic Ridge.</title>
        <authorList>
            <person name="Le Moine Bauer S."/>
            <person name="Sjoeberg A.G."/>
            <person name="L'Haridon S."/>
            <person name="Stokke R."/>
            <person name="Roalkvam I."/>
            <person name="Steen I.H."/>
            <person name="Dahle H."/>
        </authorList>
    </citation>
    <scope>NUCLEOTIDE SEQUENCE [LARGE SCALE GENOMIC DNA]</scope>
    <source>
        <strain evidence="15 16">BAR1</strain>
    </source>
</reference>
<evidence type="ECO:0000256" key="9">
    <source>
        <dbReference type="ARBA" id="ARBA00022840"/>
    </source>
</evidence>
<dbReference type="Proteomes" id="UP000261704">
    <property type="component" value="Chromosome"/>
</dbReference>
<sequence>MVEIKLHNTKTRKKEVFTPIDASNVRMYVCGPTVYDRAHLGNARPVVVFDVLNRLLRHVYGEDHVTYVRNFTDVDDKIIARAEESGREIGQITSETTQWFLDDMAALGAREPDHMPRATQYIPQMVLMIEELIAGGHAYAAEGHVLFAVESYAKYGALSGRTVKDMIAGSRVEVAPYKRNPMDFVLWKPSSGDQPGWESPWGYGRPGWHIECSAMSYELLGESFDIHGGGNDLMFPHHENEIAQSCCAHPQGDFARYWLHNEMLQVEGRKMSKSLGNFFTVRDLLDQGVPGEVIRFVFLSTHYRKPMDWTEKKADEAEATLRKWRALCDGVAATDVAAPVLAALADDLNTAGAITELHKLAATGDAGALKASAQLVGLLDDELGDWVSIKMTDKEVSELIKDLLLARKEARESKDWSLADLIRDGFKAAGVRVIDTPSGPQWSIEKDELDSSDIFGAVRAAFLSGNSNELKNQLSIARSAGVHFSDLQHLDVSPAWRSKPEMEYVMAKLSEVKKVMESLK</sequence>
<dbReference type="GO" id="GO:0005524">
    <property type="term" value="F:ATP binding"/>
    <property type="evidence" value="ECO:0007669"/>
    <property type="project" value="UniProtKB-UniRule"/>
</dbReference>
<keyword evidence="9 13" id="KW-0067">ATP-binding</keyword>
<feature type="binding site" evidence="13">
    <location>
        <position position="237"/>
    </location>
    <ligand>
        <name>Zn(2+)</name>
        <dbReference type="ChEBI" id="CHEBI:29105"/>
    </ligand>
</feature>
<proteinExistence type="inferred from homology"/>
<dbReference type="InterPro" id="IPR014729">
    <property type="entry name" value="Rossmann-like_a/b/a_fold"/>
</dbReference>
<dbReference type="InterPro" id="IPR024909">
    <property type="entry name" value="Cys-tRNA/MSH_ligase"/>
</dbReference>
<gene>
    <name evidence="13" type="primary">cysS</name>
    <name evidence="15" type="ORF">BAR1_07310</name>
</gene>
<keyword evidence="6 13" id="KW-0479">Metal-binding</keyword>
<dbReference type="PANTHER" id="PTHR10890:SF3">
    <property type="entry name" value="CYSTEINE--TRNA LIGASE, CYTOPLASMIC"/>
    <property type="match status" value="1"/>
</dbReference>
<dbReference type="FunFam" id="3.40.50.620:FF:000068">
    <property type="entry name" value="Cysteine--tRNA ligase"/>
    <property type="match status" value="1"/>
</dbReference>
<accession>A0A347ULL0</accession>
<evidence type="ECO:0000313" key="16">
    <source>
        <dbReference type="Proteomes" id="UP000261704"/>
    </source>
</evidence>
<evidence type="ECO:0000256" key="2">
    <source>
        <dbReference type="ARBA" id="ARBA00005594"/>
    </source>
</evidence>
<keyword evidence="4 13" id="KW-0963">Cytoplasm</keyword>
<evidence type="ECO:0000256" key="6">
    <source>
        <dbReference type="ARBA" id="ARBA00022723"/>
    </source>
</evidence>
<dbReference type="SUPFAM" id="SSF52374">
    <property type="entry name" value="Nucleotidylyl transferase"/>
    <property type="match status" value="1"/>
</dbReference>
<feature type="domain" description="Cysteinyl-tRNA synthetase class Ia DALR" evidence="14">
    <location>
        <begin position="339"/>
        <end position="387"/>
    </location>
</feature>
<dbReference type="InterPro" id="IPR009080">
    <property type="entry name" value="tRNAsynth_Ia_anticodon-bd"/>
</dbReference>
<dbReference type="PRINTS" id="PR00983">
    <property type="entry name" value="TRNASYNTHCYS"/>
</dbReference>
<feature type="short sequence motif" description="'KMSKS' region" evidence="13">
    <location>
        <begin position="270"/>
        <end position="274"/>
    </location>
</feature>
<dbReference type="EMBL" id="CP032125">
    <property type="protein sequence ID" value="AXX99738.1"/>
    <property type="molecule type" value="Genomic_DNA"/>
</dbReference>
<keyword evidence="8 13" id="KW-0862">Zinc</keyword>
<evidence type="ECO:0000256" key="7">
    <source>
        <dbReference type="ARBA" id="ARBA00022741"/>
    </source>
</evidence>
<dbReference type="SMART" id="SM00840">
    <property type="entry name" value="DALR_2"/>
    <property type="match status" value="1"/>
</dbReference>
<keyword evidence="5 13" id="KW-0436">Ligase</keyword>
<comment type="catalytic activity">
    <reaction evidence="12 13">
        <text>tRNA(Cys) + L-cysteine + ATP = L-cysteinyl-tRNA(Cys) + AMP + diphosphate</text>
        <dbReference type="Rhea" id="RHEA:17773"/>
        <dbReference type="Rhea" id="RHEA-COMP:9661"/>
        <dbReference type="Rhea" id="RHEA-COMP:9679"/>
        <dbReference type="ChEBI" id="CHEBI:30616"/>
        <dbReference type="ChEBI" id="CHEBI:33019"/>
        <dbReference type="ChEBI" id="CHEBI:35235"/>
        <dbReference type="ChEBI" id="CHEBI:78442"/>
        <dbReference type="ChEBI" id="CHEBI:78517"/>
        <dbReference type="ChEBI" id="CHEBI:456215"/>
        <dbReference type="EC" id="6.1.1.16"/>
    </reaction>
</comment>
<keyword evidence="10 13" id="KW-0648">Protein biosynthesis</keyword>
<evidence type="ECO:0000256" key="8">
    <source>
        <dbReference type="ARBA" id="ARBA00022833"/>
    </source>
</evidence>
<evidence type="ECO:0000256" key="13">
    <source>
        <dbReference type="HAMAP-Rule" id="MF_00041"/>
    </source>
</evidence>
<dbReference type="GO" id="GO:0006423">
    <property type="term" value="P:cysteinyl-tRNA aminoacylation"/>
    <property type="evidence" value="ECO:0007669"/>
    <property type="project" value="UniProtKB-UniRule"/>
</dbReference>
<evidence type="ECO:0000256" key="3">
    <source>
        <dbReference type="ARBA" id="ARBA00011245"/>
    </source>
</evidence>
<comment type="cofactor">
    <cofactor evidence="13">
        <name>Zn(2+)</name>
        <dbReference type="ChEBI" id="CHEBI:29105"/>
    </cofactor>
    <text evidence="13">Binds 1 zinc ion per subunit.</text>
</comment>
<comment type="similarity">
    <text evidence="2 13">Belongs to the class-I aminoacyl-tRNA synthetase family.</text>
</comment>
<dbReference type="PANTHER" id="PTHR10890">
    <property type="entry name" value="CYSTEINYL-TRNA SYNTHETASE"/>
    <property type="match status" value="1"/>
</dbReference>
<dbReference type="InterPro" id="IPR015273">
    <property type="entry name" value="Cys-tRNA-synt_Ia_DALR"/>
</dbReference>
<feature type="binding site" evidence="13">
    <location>
        <position position="241"/>
    </location>
    <ligand>
        <name>Zn(2+)</name>
        <dbReference type="ChEBI" id="CHEBI:29105"/>
    </ligand>
</feature>
<feature type="short sequence motif" description="'HIGH' region" evidence="13">
    <location>
        <begin position="32"/>
        <end position="42"/>
    </location>
</feature>
<dbReference type="InterPro" id="IPR032678">
    <property type="entry name" value="tRNA-synt_1_cat_dom"/>
</dbReference>
<dbReference type="CDD" id="cd00672">
    <property type="entry name" value="CysRS_core"/>
    <property type="match status" value="1"/>
</dbReference>
<organism evidence="15 16">
    <name type="scientific">Profundibacter amoris</name>
    <dbReference type="NCBI Taxonomy" id="2171755"/>
    <lineage>
        <taxon>Bacteria</taxon>
        <taxon>Pseudomonadati</taxon>
        <taxon>Pseudomonadota</taxon>
        <taxon>Alphaproteobacteria</taxon>
        <taxon>Rhodobacterales</taxon>
        <taxon>Paracoccaceae</taxon>
        <taxon>Profundibacter</taxon>
    </lineage>
</organism>
<dbReference type="OrthoDB" id="9815130at2"/>
<keyword evidence="16" id="KW-1185">Reference proteome</keyword>
<evidence type="ECO:0000256" key="1">
    <source>
        <dbReference type="ARBA" id="ARBA00004496"/>
    </source>
</evidence>
<dbReference type="GO" id="GO:0005829">
    <property type="term" value="C:cytosol"/>
    <property type="evidence" value="ECO:0007669"/>
    <property type="project" value="TreeGrafter"/>
</dbReference>
<dbReference type="GO" id="GO:0004817">
    <property type="term" value="F:cysteine-tRNA ligase activity"/>
    <property type="evidence" value="ECO:0007669"/>
    <property type="project" value="UniProtKB-UniRule"/>
</dbReference>
<evidence type="ECO:0000313" key="15">
    <source>
        <dbReference type="EMBL" id="AXX99738.1"/>
    </source>
</evidence>
<evidence type="ECO:0000256" key="4">
    <source>
        <dbReference type="ARBA" id="ARBA00022490"/>
    </source>
</evidence>
<keyword evidence="7 13" id="KW-0547">Nucleotide-binding</keyword>